<evidence type="ECO:0000313" key="9">
    <source>
        <dbReference type="Proteomes" id="UP001567538"/>
    </source>
</evidence>
<comment type="caution">
    <text evidence="8">The sequence shown here is derived from an EMBL/GenBank/DDBJ whole genome shotgun (WGS) entry which is preliminary data.</text>
</comment>
<dbReference type="GO" id="GO:0009821">
    <property type="term" value="P:alkaloid biosynthetic process"/>
    <property type="evidence" value="ECO:0007669"/>
    <property type="project" value="UniProtKB-ARBA"/>
</dbReference>
<proteinExistence type="inferred from homology"/>
<dbReference type="AlphaFoldDB" id="A0ABD1IC43"/>
<evidence type="ECO:0000256" key="2">
    <source>
        <dbReference type="ARBA" id="ARBA00022589"/>
    </source>
</evidence>
<evidence type="ECO:0000256" key="3">
    <source>
        <dbReference type="ARBA" id="ARBA00022801"/>
    </source>
</evidence>
<keyword evidence="9" id="KW-1185">Reference proteome</keyword>
<keyword evidence="4 7" id="KW-0326">Glycosidase</keyword>
<reference evidence="8 9" key="1">
    <citation type="submission" date="2024-06" db="EMBL/GenBank/DDBJ databases">
        <title>A chromosome level genome sequence of Diviner's sage (Salvia divinorum).</title>
        <authorList>
            <person name="Ford S.A."/>
            <person name="Ro D.-K."/>
            <person name="Ness R.W."/>
            <person name="Phillips M.A."/>
        </authorList>
    </citation>
    <scope>NUCLEOTIDE SEQUENCE [LARGE SCALE GENOMIC DNA]</scope>
    <source>
        <strain evidence="8">SAF-2024a</strain>
        <tissue evidence="8">Leaf</tissue>
    </source>
</reference>
<dbReference type="Proteomes" id="UP001567538">
    <property type="component" value="Unassembled WGS sequence"/>
</dbReference>
<feature type="active site" description="Nucleophile" evidence="5">
    <location>
        <position position="453"/>
    </location>
</feature>
<gene>
    <name evidence="8" type="ORF">AAHA92_01905</name>
</gene>
<evidence type="ECO:0000256" key="6">
    <source>
        <dbReference type="RuleBase" id="RU003690"/>
    </source>
</evidence>
<evidence type="ECO:0000256" key="1">
    <source>
        <dbReference type="ARBA" id="ARBA00010838"/>
    </source>
</evidence>
<dbReference type="PRINTS" id="PR00131">
    <property type="entry name" value="GLHYDRLASE1"/>
</dbReference>
<protein>
    <submittedName>
        <fullName evidence="8">Raucaffricine-O-beta-D-glucosidase-like</fullName>
    </submittedName>
</protein>
<dbReference type="EMBL" id="JBEAFC010000002">
    <property type="protein sequence ID" value="KAL1566275.1"/>
    <property type="molecule type" value="Genomic_DNA"/>
</dbReference>
<evidence type="ECO:0000313" key="8">
    <source>
        <dbReference type="EMBL" id="KAL1566275.1"/>
    </source>
</evidence>
<keyword evidence="2" id="KW-0017">Alkaloid metabolism</keyword>
<keyword evidence="3 7" id="KW-0378">Hydrolase</keyword>
<evidence type="ECO:0000256" key="4">
    <source>
        <dbReference type="ARBA" id="ARBA00023295"/>
    </source>
</evidence>
<dbReference type="Gene3D" id="3.20.20.80">
    <property type="entry name" value="Glycosidases"/>
    <property type="match status" value="1"/>
</dbReference>
<accession>A0ABD1IC43</accession>
<dbReference type="PANTHER" id="PTHR10353:SF137">
    <property type="entry name" value="MYROSINASE 3-RELATED"/>
    <property type="match status" value="1"/>
</dbReference>
<name>A0ABD1IC43_SALDI</name>
<dbReference type="SUPFAM" id="SSF51445">
    <property type="entry name" value="(Trans)glycosidases"/>
    <property type="match status" value="1"/>
</dbReference>
<dbReference type="InterPro" id="IPR033132">
    <property type="entry name" value="GH_1_N_CS"/>
</dbReference>
<dbReference type="InterPro" id="IPR017853">
    <property type="entry name" value="GH"/>
</dbReference>
<dbReference type="InterPro" id="IPR001360">
    <property type="entry name" value="Glyco_hydro_1"/>
</dbReference>
<comment type="similarity">
    <text evidence="1 6">Belongs to the glycosyl hydrolase 1 family.</text>
</comment>
<dbReference type="PROSITE" id="PS00653">
    <property type="entry name" value="GLYCOSYL_HYDROL_F1_2"/>
    <property type="match status" value="1"/>
</dbReference>
<organism evidence="8 9">
    <name type="scientific">Salvia divinorum</name>
    <name type="common">Maria pastora</name>
    <name type="synonym">Diviner's sage</name>
    <dbReference type="NCBI Taxonomy" id="28513"/>
    <lineage>
        <taxon>Eukaryota</taxon>
        <taxon>Viridiplantae</taxon>
        <taxon>Streptophyta</taxon>
        <taxon>Embryophyta</taxon>
        <taxon>Tracheophyta</taxon>
        <taxon>Spermatophyta</taxon>
        <taxon>Magnoliopsida</taxon>
        <taxon>eudicotyledons</taxon>
        <taxon>Gunneridae</taxon>
        <taxon>Pentapetalae</taxon>
        <taxon>asterids</taxon>
        <taxon>lamiids</taxon>
        <taxon>Lamiales</taxon>
        <taxon>Lamiaceae</taxon>
        <taxon>Nepetoideae</taxon>
        <taxon>Mentheae</taxon>
        <taxon>Salviinae</taxon>
        <taxon>Salvia</taxon>
        <taxon>Salvia subgen. Calosphace</taxon>
    </lineage>
</organism>
<dbReference type="Pfam" id="PF00232">
    <property type="entry name" value="Glyco_hydro_1"/>
    <property type="match status" value="1"/>
</dbReference>
<dbReference type="PROSITE" id="PS00572">
    <property type="entry name" value="GLYCOSYL_HYDROL_F1_1"/>
    <property type="match status" value="1"/>
</dbReference>
<evidence type="ECO:0000256" key="5">
    <source>
        <dbReference type="PROSITE-ProRule" id="PRU10055"/>
    </source>
</evidence>
<dbReference type="PANTHER" id="PTHR10353">
    <property type="entry name" value="GLYCOSYL HYDROLASE"/>
    <property type="match status" value="1"/>
</dbReference>
<dbReference type="InterPro" id="IPR018120">
    <property type="entry name" value="Glyco_hydro_1_AS"/>
</dbReference>
<dbReference type="FunFam" id="3.20.20.80:FF:000022">
    <property type="entry name" value="Beta-glucosidase 11"/>
    <property type="match status" value="1"/>
</dbReference>
<sequence length="595" mass="68397">MAIQGVEMVHLDDNNNNVVVDDHISPVGSSMWWNIDGPVPSNHDNSGINHHWFPQDFMFGTGTAAFQVEGAATIGGKGISIWDDFSMRLPWKIADGSNGNVACDMYNRYKEDIAMMKQMGFNSYRFSISWPRILPAGRCSGGVNKEGIAYYNDVINTLLQHDMKPFVTLFHWDLPLCLEKEYGGFLSKRVKDDFCEFAEVCFWEFGDRVKQWTTLNEPWTYAVNGYVQGSFPPGHKVPVSDDTLFTKIPLCRGLPLLNSAAGEKFIIAEPSETYTAGRNLLLAHAEVVDLYRNKFQEAQGGKIGIVLGTHWFTPFDENSTADIEAALRGMDFMFGWFMEPIVYGHYPKSMEDCVPPDNLASFTPQEVKKVQGSYDFLGLNYYTTHYASDDPHPIDEEGYFADQRVKYSVKKGDEYIGTKSGTEWLYSVPRGIYEILLYVNDKYPKLKEMYITENGFSTKSDHTKTARMVCDDDYDRTKYHQDHLANMLKAMKHKDLSKKLKGYFLWSWCDNFEWGDGYTVRFGLNYVDYMNDLTRYPKNSAAWFAKFLKSKSQPPAWFHPWWVPRPLSEKRMFEEIGENTNAEKRLKLVEDTNQD</sequence>
<evidence type="ECO:0000256" key="7">
    <source>
        <dbReference type="RuleBase" id="RU004468"/>
    </source>
</evidence>
<dbReference type="GO" id="GO:0008422">
    <property type="term" value="F:beta-glucosidase activity"/>
    <property type="evidence" value="ECO:0007669"/>
    <property type="project" value="UniProtKB-ARBA"/>
</dbReference>